<dbReference type="Pfam" id="PF21237">
    <property type="entry name" value="Pus10_N_euk"/>
    <property type="match status" value="1"/>
</dbReference>
<dbReference type="Gramene" id="OE9A088307T3">
    <property type="protein sequence ID" value="OE9A088307C3"/>
    <property type="gene ID" value="OE9A088307"/>
</dbReference>
<dbReference type="EC" id="5.4.99.25" evidence="2"/>
<organism evidence="10 11">
    <name type="scientific">Olea europaea subsp. europaea</name>
    <dbReference type="NCBI Taxonomy" id="158383"/>
    <lineage>
        <taxon>Eukaryota</taxon>
        <taxon>Viridiplantae</taxon>
        <taxon>Streptophyta</taxon>
        <taxon>Embryophyta</taxon>
        <taxon>Tracheophyta</taxon>
        <taxon>Spermatophyta</taxon>
        <taxon>Magnoliopsida</taxon>
        <taxon>eudicotyledons</taxon>
        <taxon>Gunneridae</taxon>
        <taxon>Pentapetalae</taxon>
        <taxon>asterids</taxon>
        <taxon>lamiids</taxon>
        <taxon>Lamiales</taxon>
        <taxon>Oleaceae</taxon>
        <taxon>Oleeae</taxon>
        <taxon>Olea</taxon>
    </lineage>
</organism>
<dbReference type="GO" id="GO:0003723">
    <property type="term" value="F:RNA binding"/>
    <property type="evidence" value="ECO:0007669"/>
    <property type="project" value="InterPro"/>
</dbReference>
<dbReference type="OrthoDB" id="271937at2759"/>
<dbReference type="SUPFAM" id="SSF55120">
    <property type="entry name" value="Pseudouridine synthase"/>
    <property type="match status" value="1"/>
</dbReference>
<dbReference type="InterPro" id="IPR048742">
    <property type="entry name" value="Pus10_N_euk"/>
</dbReference>
<reference evidence="10 11" key="1">
    <citation type="submission" date="2019-12" db="EMBL/GenBank/DDBJ databases">
        <authorList>
            <person name="Alioto T."/>
            <person name="Alioto T."/>
            <person name="Gomez Garrido J."/>
        </authorList>
    </citation>
    <scope>NUCLEOTIDE SEQUENCE [LARGE SCALE GENOMIC DNA]</scope>
</reference>
<keyword evidence="11" id="KW-1185">Reference proteome</keyword>
<name>A0A8S0SM30_OLEEU</name>
<evidence type="ECO:0000256" key="6">
    <source>
        <dbReference type="ARBA" id="ARBA00079393"/>
    </source>
</evidence>
<evidence type="ECO:0000259" key="8">
    <source>
        <dbReference type="Pfam" id="PF21237"/>
    </source>
</evidence>
<keyword evidence="4" id="KW-0413">Isomerase</keyword>
<dbReference type="InterPro" id="IPR048741">
    <property type="entry name" value="Pus10-like_C"/>
</dbReference>
<keyword evidence="3" id="KW-0819">tRNA processing</keyword>
<evidence type="ECO:0000313" key="10">
    <source>
        <dbReference type="EMBL" id="CAA2993071.1"/>
    </source>
</evidence>
<dbReference type="GO" id="GO:0160148">
    <property type="term" value="F:tRNA pseudouridine(55) synthase activity"/>
    <property type="evidence" value="ECO:0007669"/>
    <property type="project" value="UniProtKB-EC"/>
</dbReference>
<protein>
    <recommendedName>
        <fullName evidence="2">tRNA pseudouridine(55) synthase</fullName>
        <ecNumber evidence="2">5.4.99.25</ecNumber>
    </recommendedName>
    <alternativeName>
        <fullName evidence="7">tRNA pseudouridine 55 synthase</fullName>
    </alternativeName>
    <alternativeName>
        <fullName evidence="5">tRNA pseudouridylate synthase</fullName>
    </alternativeName>
    <alternativeName>
        <fullName evidence="6">tRNA-uridine isomerase</fullName>
    </alternativeName>
</protein>
<feature type="domain" description="Pus10 N-terminal eukaryotes" evidence="8">
    <location>
        <begin position="110"/>
        <end position="251"/>
    </location>
</feature>
<dbReference type="Gene3D" id="3.30.70.3190">
    <property type="match status" value="1"/>
</dbReference>
<dbReference type="InterPro" id="IPR039894">
    <property type="entry name" value="Pus10-like"/>
</dbReference>
<dbReference type="InterPro" id="IPR020103">
    <property type="entry name" value="PsdUridine_synth_cat_dom_sf"/>
</dbReference>
<dbReference type="FunFam" id="3.30.70.3190:FF:000001">
    <property type="entry name" value="tRNA pseudouridine synthase Pus10"/>
    <property type="match status" value="1"/>
</dbReference>
<proteinExistence type="inferred from homology"/>
<evidence type="ECO:0000256" key="3">
    <source>
        <dbReference type="ARBA" id="ARBA00022694"/>
    </source>
</evidence>
<dbReference type="PANTHER" id="PTHR21568:SF0">
    <property type="entry name" value="TRNA PSEUDOURIDINE SYNTHASE PUS10"/>
    <property type="match status" value="1"/>
</dbReference>
<evidence type="ECO:0000256" key="2">
    <source>
        <dbReference type="ARBA" id="ARBA00012787"/>
    </source>
</evidence>
<evidence type="ECO:0000256" key="1">
    <source>
        <dbReference type="ARBA" id="ARBA00009652"/>
    </source>
</evidence>
<dbReference type="NCBIfam" id="TIGR01213">
    <property type="entry name" value="pseudo_Pus10arc"/>
    <property type="match status" value="1"/>
</dbReference>
<comment type="caution">
    <text evidence="10">The sequence shown here is derived from an EMBL/GenBank/DDBJ whole genome shotgun (WGS) entry which is preliminary data.</text>
</comment>
<dbReference type="EMBL" id="CACTIH010005444">
    <property type="protein sequence ID" value="CAA2993071.1"/>
    <property type="molecule type" value="Genomic_DNA"/>
</dbReference>
<comment type="similarity">
    <text evidence="1">Belongs to the pseudouridine synthase Pus10 family.</text>
</comment>
<gene>
    <name evidence="10" type="ORF">OLEA9_A088307</name>
</gene>
<accession>A0A8S0SM30</accession>
<evidence type="ECO:0000259" key="9">
    <source>
        <dbReference type="Pfam" id="PF21238"/>
    </source>
</evidence>
<evidence type="ECO:0000256" key="5">
    <source>
        <dbReference type="ARBA" id="ARBA00075270"/>
    </source>
</evidence>
<dbReference type="GO" id="GO:0031119">
    <property type="term" value="P:tRNA pseudouridine synthesis"/>
    <property type="evidence" value="ECO:0007669"/>
    <property type="project" value="TreeGrafter"/>
</dbReference>
<dbReference type="Gene3D" id="3.30.70.2510">
    <property type="match status" value="1"/>
</dbReference>
<sequence>MADKDAYVNDGGHKVQVSPASASIEDDLKLIRDAARSLPPEAVKDLLSNGVCGRCIFWLFSIHRHILHCPSISSSVLSAILRESAETEGDVADHPNNLNSVEEFEEVEVCKNCLGIMQFVYRDAKEMLAKKASAIDFATTIADVVKLECHQIENFSLELSLPSIIVDNEEAIWLYMKKTYESKPWYHEKFPSRSITIKEFLRLSLTHPLEILLDVKSNPSSFHIRLTYKLSDASQNGQLISKGNECNKRRKIDDNDDLKKHANVHKVEEHEERKNSSNELGDHKLGCLTFSLEKVSRCCSLIIQCYRNSIYIGGRYLKYSRKVSQTRWIIDDERMGEASVEELVGGTILPICQGDSYKFHAAGREDIDVRMLGTGRPFLVEIQNARQVLSEALIKDIETKINSTETKYVRVKNLKESGSQGWALMHEGEAEKQKQYVAVVWISRPLDDNDVETVTSLKDMKTLQKTPVRVLHRRSSLVREKIIHWMNIERIAGSSQYFLLHLCSQAGTYIKEFVHGDLGRTHPSIGSILGCRAEILQLDVTDVKMDSFQI</sequence>
<dbReference type="Pfam" id="PF21238">
    <property type="entry name" value="Pus10_C"/>
    <property type="match status" value="1"/>
</dbReference>
<feature type="domain" description="Pus10-like C-terminal" evidence="9">
    <location>
        <begin position="311"/>
        <end position="543"/>
    </location>
</feature>
<dbReference type="FunFam" id="3.30.70.2510:FF:000001">
    <property type="entry name" value="tRNA pseudouridine synthase Pus10"/>
    <property type="match status" value="1"/>
</dbReference>
<dbReference type="PANTHER" id="PTHR21568">
    <property type="entry name" value="TRNA PSEUDOURIDINE SYNTHASE PUS10"/>
    <property type="match status" value="1"/>
</dbReference>
<dbReference type="AlphaFoldDB" id="A0A8S0SM30"/>
<evidence type="ECO:0000256" key="4">
    <source>
        <dbReference type="ARBA" id="ARBA00023235"/>
    </source>
</evidence>
<evidence type="ECO:0000256" key="7">
    <source>
        <dbReference type="ARBA" id="ARBA00083669"/>
    </source>
</evidence>
<dbReference type="Proteomes" id="UP000594638">
    <property type="component" value="Unassembled WGS sequence"/>
</dbReference>
<evidence type="ECO:0000313" key="11">
    <source>
        <dbReference type="Proteomes" id="UP000594638"/>
    </source>
</evidence>